<name>A0A7Y0EJR1_9CLOT</name>
<evidence type="ECO:0000313" key="2">
    <source>
        <dbReference type="Proteomes" id="UP000537131"/>
    </source>
</evidence>
<sequence length="193" mass="21901">MAIENFNEITEYFTTNKDSEDVKNFMNGLINVDKVKNFLETNEEGKQYLQTYGDKRVTKGVETFKTNTLPKLIEEEIAKRNPSNKDPREIKLEQALAEIDKIKAESLKKDLANKALKVATEKKLPSDILNYFIGSDEETTMNNLTALEKSLETYTQSVKDDFLKSGTHIPPKGDNLPTTEEQAQAEINKCFGL</sequence>
<comment type="caution">
    <text evidence="1">The sequence shown here is derived from an EMBL/GenBank/DDBJ whole genome shotgun (WGS) entry which is preliminary data.</text>
</comment>
<reference evidence="1 2" key="2">
    <citation type="submission" date="2020-06" db="EMBL/GenBank/DDBJ databases">
        <title>Complete Genome Sequence of Clostridium muelleri sp. nov. P21T, an Acid-Alcohol Producing Acetogen Isolated from Old Hay.</title>
        <authorList>
            <person name="Duncan K.E."/>
            <person name="Tanner R.S."/>
        </authorList>
    </citation>
    <scope>NUCLEOTIDE SEQUENCE [LARGE SCALE GENOMIC DNA]</scope>
    <source>
        <strain evidence="1 2">P21</strain>
    </source>
</reference>
<accession>A0A7Y0EJR1</accession>
<dbReference type="AlphaFoldDB" id="A0A7Y0EJR1"/>
<evidence type="ECO:0000313" key="1">
    <source>
        <dbReference type="EMBL" id="NMM64392.1"/>
    </source>
</evidence>
<dbReference type="RefSeq" id="WP_169298973.1">
    <property type="nucleotide sequence ID" value="NZ_JABBNI010000036.1"/>
</dbReference>
<reference evidence="1 2" key="1">
    <citation type="submission" date="2020-04" db="EMBL/GenBank/DDBJ databases">
        <authorList>
            <person name="Doyle D.A."/>
        </authorList>
    </citation>
    <scope>NUCLEOTIDE SEQUENCE [LARGE SCALE GENOMIC DNA]</scope>
    <source>
        <strain evidence="1 2">P21</strain>
    </source>
</reference>
<keyword evidence="2" id="KW-1185">Reference proteome</keyword>
<proteinExistence type="predicted"/>
<organism evidence="1 2">
    <name type="scientific">Clostridium muellerianum</name>
    <dbReference type="NCBI Taxonomy" id="2716538"/>
    <lineage>
        <taxon>Bacteria</taxon>
        <taxon>Bacillati</taxon>
        <taxon>Bacillota</taxon>
        <taxon>Clostridia</taxon>
        <taxon>Eubacteriales</taxon>
        <taxon>Clostridiaceae</taxon>
        <taxon>Clostridium</taxon>
    </lineage>
</organism>
<protein>
    <submittedName>
        <fullName evidence="1">DUF4355 domain-containing protein</fullName>
    </submittedName>
</protein>
<dbReference type="InterPro" id="IPR025580">
    <property type="entry name" value="Gp46"/>
</dbReference>
<gene>
    <name evidence="1" type="ORF">HBE96_17365</name>
</gene>
<dbReference type="Proteomes" id="UP000537131">
    <property type="component" value="Unassembled WGS sequence"/>
</dbReference>
<dbReference type="EMBL" id="JABBNI010000036">
    <property type="protein sequence ID" value="NMM64392.1"/>
    <property type="molecule type" value="Genomic_DNA"/>
</dbReference>
<dbReference type="Pfam" id="PF14265">
    <property type="entry name" value="DUF4355"/>
    <property type="match status" value="1"/>
</dbReference>